<proteinExistence type="predicted"/>
<dbReference type="EMBL" id="LXQA010300503">
    <property type="protein sequence ID" value="MCI42119.1"/>
    <property type="molecule type" value="Genomic_DNA"/>
</dbReference>
<protein>
    <submittedName>
        <fullName evidence="1">Uncharacterized protein</fullName>
    </submittedName>
</protein>
<sequence length="44" mass="5054">MWYRLLMTELIDPEFPIELLPLVSMFLRCANPDELSPTLAIFGG</sequence>
<reference evidence="1 2" key="1">
    <citation type="journal article" date="2018" name="Front. Plant Sci.">
        <title>Red Clover (Trifolium pratense) and Zigzag Clover (T. medium) - A Picture of Genomic Similarities and Differences.</title>
        <authorList>
            <person name="Dluhosova J."/>
            <person name="Istvanek J."/>
            <person name="Nedelnik J."/>
            <person name="Repkova J."/>
        </authorList>
    </citation>
    <scope>NUCLEOTIDE SEQUENCE [LARGE SCALE GENOMIC DNA]</scope>
    <source>
        <strain evidence="2">cv. 10/8</strain>
        <tissue evidence="1">Leaf</tissue>
    </source>
</reference>
<dbReference type="AlphaFoldDB" id="A0A392S0D9"/>
<evidence type="ECO:0000313" key="2">
    <source>
        <dbReference type="Proteomes" id="UP000265520"/>
    </source>
</evidence>
<organism evidence="1 2">
    <name type="scientific">Trifolium medium</name>
    <dbReference type="NCBI Taxonomy" id="97028"/>
    <lineage>
        <taxon>Eukaryota</taxon>
        <taxon>Viridiplantae</taxon>
        <taxon>Streptophyta</taxon>
        <taxon>Embryophyta</taxon>
        <taxon>Tracheophyta</taxon>
        <taxon>Spermatophyta</taxon>
        <taxon>Magnoliopsida</taxon>
        <taxon>eudicotyledons</taxon>
        <taxon>Gunneridae</taxon>
        <taxon>Pentapetalae</taxon>
        <taxon>rosids</taxon>
        <taxon>fabids</taxon>
        <taxon>Fabales</taxon>
        <taxon>Fabaceae</taxon>
        <taxon>Papilionoideae</taxon>
        <taxon>50 kb inversion clade</taxon>
        <taxon>NPAAA clade</taxon>
        <taxon>Hologalegina</taxon>
        <taxon>IRL clade</taxon>
        <taxon>Trifolieae</taxon>
        <taxon>Trifolium</taxon>
    </lineage>
</organism>
<evidence type="ECO:0000313" key="1">
    <source>
        <dbReference type="EMBL" id="MCI42119.1"/>
    </source>
</evidence>
<dbReference type="Proteomes" id="UP000265520">
    <property type="component" value="Unassembled WGS sequence"/>
</dbReference>
<keyword evidence="2" id="KW-1185">Reference proteome</keyword>
<comment type="caution">
    <text evidence="1">The sequence shown here is derived from an EMBL/GenBank/DDBJ whole genome shotgun (WGS) entry which is preliminary data.</text>
</comment>
<accession>A0A392S0D9</accession>
<name>A0A392S0D9_9FABA</name>